<feature type="compositionally biased region" description="Low complexity" evidence="2">
    <location>
        <begin position="379"/>
        <end position="396"/>
    </location>
</feature>
<feature type="compositionally biased region" description="Polar residues" evidence="2">
    <location>
        <begin position="99"/>
        <end position="116"/>
    </location>
</feature>
<reference evidence="3 4" key="1">
    <citation type="journal article" date="2024" name="Nat. Commun.">
        <title>Phylogenomics reveals the evolutionary origins of lichenization in chlorophyte algae.</title>
        <authorList>
            <person name="Puginier C."/>
            <person name="Libourel C."/>
            <person name="Otte J."/>
            <person name="Skaloud P."/>
            <person name="Haon M."/>
            <person name="Grisel S."/>
            <person name="Petersen M."/>
            <person name="Berrin J.G."/>
            <person name="Delaux P.M."/>
            <person name="Dal Grande F."/>
            <person name="Keller J."/>
        </authorList>
    </citation>
    <scope>NUCLEOTIDE SEQUENCE [LARGE SCALE GENOMIC DNA]</scope>
    <source>
        <strain evidence="3 4">SAG 2145</strain>
    </source>
</reference>
<organism evidence="3 4">
    <name type="scientific">Apatococcus lobatus</name>
    <dbReference type="NCBI Taxonomy" id="904363"/>
    <lineage>
        <taxon>Eukaryota</taxon>
        <taxon>Viridiplantae</taxon>
        <taxon>Chlorophyta</taxon>
        <taxon>core chlorophytes</taxon>
        <taxon>Trebouxiophyceae</taxon>
        <taxon>Chlorellales</taxon>
        <taxon>Chlorellaceae</taxon>
        <taxon>Apatococcus</taxon>
    </lineage>
</organism>
<feature type="coiled-coil region" evidence="1">
    <location>
        <begin position="564"/>
        <end position="620"/>
    </location>
</feature>
<protein>
    <submittedName>
        <fullName evidence="3">Uncharacterized protein</fullName>
    </submittedName>
</protein>
<keyword evidence="1" id="KW-0175">Coiled coil</keyword>
<name>A0AAW1S939_9CHLO</name>
<dbReference type="GO" id="GO:0005929">
    <property type="term" value="C:cilium"/>
    <property type="evidence" value="ECO:0007669"/>
    <property type="project" value="TreeGrafter"/>
</dbReference>
<gene>
    <name evidence="3" type="ORF">WJX74_002222</name>
</gene>
<dbReference type="AlphaFoldDB" id="A0AAW1S939"/>
<accession>A0AAW1S939</accession>
<dbReference type="Proteomes" id="UP001438707">
    <property type="component" value="Unassembled WGS sequence"/>
</dbReference>
<feature type="region of interest" description="Disordered" evidence="2">
    <location>
        <begin position="1"/>
        <end position="134"/>
    </location>
</feature>
<evidence type="ECO:0000313" key="3">
    <source>
        <dbReference type="EMBL" id="KAK9842774.1"/>
    </source>
</evidence>
<proteinExistence type="predicted"/>
<dbReference type="GO" id="GO:0035735">
    <property type="term" value="P:intraciliary transport involved in cilium assembly"/>
    <property type="evidence" value="ECO:0007669"/>
    <property type="project" value="TreeGrafter"/>
</dbReference>
<dbReference type="InterPro" id="IPR029602">
    <property type="entry name" value="IFT74"/>
</dbReference>
<sequence>MAYEPAGERRRSKLGTGLSFGGAESRPSTTSTSAFVDLSASAQFSVNSGKQPIQHRPATSFSRPGSSVGSSRSGVSRPFSRSASTRSPGAAGSAAFSSVLQQVSGEARPFTQQGLSASRRSTPRTPSSRQVQDHRYHLSQLLHKRKELLEANSQLQADIELLERQSAQSHQLQGMVAELSHDVEDLQGELSDCNTAISYAAASVDADTLFQEAESLQQQNTVEEAALNSIVRERDQQQRQAKRATEQAQEVEQDLFCQLQQAAPQSAEHFRTLQAAAQQLQGRKEQLEGELKRVNNEINAAEDELSGQSLKQEAFALQEHLEELQGKMAALSAEEAQGPASPTAEQARLQDQIKADNAAIDEMRKTSASVASHIEQLEAEQAASSSSAAAESGQDGAESHADQLAERQEDKAAKEATIASLLHGLAGLPEPEPSEEPPQLPQCLENVTGMQVFTNHMFDRPGSMGNPLFAAGGELNGTNEAAFLAELQARAEAESKQLENSVKANRKSRRFSQVHSVDISQEAGGAKSDLKAAMRALEISTASKSDTIAAYRAQLADNPEQQAVDRLEQQIQALREGISRMSAIVQSQNGSMGSPGPSGMERLSSQIAQLNLAVQKAVTT</sequence>
<evidence type="ECO:0000313" key="4">
    <source>
        <dbReference type="Proteomes" id="UP001438707"/>
    </source>
</evidence>
<keyword evidence="4" id="KW-1185">Reference proteome</keyword>
<evidence type="ECO:0000256" key="2">
    <source>
        <dbReference type="SAM" id="MobiDB-lite"/>
    </source>
</evidence>
<dbReference type="EMBL" id="JALJOS010000002">
    <property type="protein sequence ID" value="KAK9842774.1"/>
    <property type="molecule type" value="Genomic_DNA"/>
</dbReference>
<dbReference type="GO" id="GO:0048487">
    <property type="term" value="F:beta-tubulin binding"/>
    <property type="evidence" value="ECO:0007669"/>
    <property type="project" value="InterPro"/>
</dbReference>
<feature type="region of interest" description="Disordered" evidence="2">
    <location>
        <begin position="378"/>
        <end position="413"/>
    </location>
</feature>
<feature type="compositionally biased region" description="Polar residues" evidence="2">
    <location>
        <begin position="26"/>
        <end position="51"/>
    </location>
</feature>
<feature type="compositionally biased region" description="Basic and acidic residues" evidence="2">
    <location>
        <begin position="397"/>
        <end position="413"/>
    </location>
</feature>
<feature type="compositionally biased region" description="Low complexity" evidence="2">
    <location>
        <begin position="118"/>
        <end position="129"/>
    </location>
</feature>
<dbReference type="GO" id="GO:0030992">
    <property type="term" value="C:intraciliary transport particle B"/>
    <property type="evidence" value="ECO:0007669"/>
    <property type="project" value="InterPro"/>
</dbReference>
<feature type="compositionally biased region" description="Low complexity" evidence="2">
    <location>
        <begin position="60"/>
        <end position="98"/>
    </location>
</feature>
<dbReference type="PANTHER" id="PTHR31432:SF0">
    <property type="entry name" value="INTRAFLAGELLAR TRANSPORT PROTEIN 74 HOMOLOG"/>
    <property type="match status" value="1"/>
</dbReference>
<comment type="caution">
    <text evidence="3">The sequence shown here is derived from an EMBL/GenBank/DDBJ whole genome shotgun (WGS) entry which is preliminary data.</text>
</comment>
<feature type="coiled-coil region" evidence="1">
    <location>
        <begin position="138"/>
        <end position="196"/>
    </location>
</feature>
<evidence type="ECO:0000256" key="1">
    <source>
        <dbReference type="SAM" id="Coils"/>
    </source>
</evidence>
<dbReference type="PANTHER" id="PTHR31432">
    <property type="entry name" value="INTRAFLAGELLAR TRANSPORT PROTEIN 74 HOMOLOG"/>
    <property type="match status" value="1"/>
</dbReference>